<name>A0A382BLV7_9ZZZZ</name>
<dbReference type="GO" id="GO:0016491">
    <property type="term" value="F:oxidoreductase activity"/>
    <property type="evidence" value="ECO:0007669"/>
    <property type="project" value="UniProtKB-KW"/>
</dbReference>
<dbReference type="InterPro" id="IPR043143">
    <property type="entry name" value="Mal/L-sulf/L-lact_DH-like_NADP"/>
</dbReference>
<dbReference type="PANTHER" id="PTHR11091:SF0">
    <property type="entry name" value="MALATE DEHYDROGENASE"/>
    <property type="match status" value="1"/>
</dbReference>
<organism evidence="3">
    <name type="scientific">marine metagenome</name>
    <dbReference type="NCBI Taxonomy" id="408172"/>
    <lineage>
        <taxon>unclassified sequences</taxon>
        <taxon>metagenomes</taxon>
        <taxon>ecological metagenomes</taxon>
    </lineage>
</organism>
<dbReference type="Gene3D" id="1.10.1530.10">
    <property type="match status" value="1"/>
</dbReference>
<dbReference type="InterPro" id="IPR036111">
    <property type="entry name" value="Mal/L-sulfo/L-lacto_DH-like_sf"/>
</dbReference>
<gene>
    <name evidence="3" type="ORF">METZ01_LOCUS166977</name>
</gene>
<dbReference type="SUPFAM" id="SSF89733">
    <property type="entry name" value="L-sulfolactate dehydrogenase-like"/>
    <property type="match status" value="1"/>
</dbReference>
<evidence type="ECO:0008006" key="4">
    <source>
        <dbReference type="Google" id="ProtNLM"/>
    </source>
</evidence>
<dbReference type="Gene3D" id="3.30.1370.60">
    <property type="entry name" value="Hypothetical oxidoreductase yiak, domain 2"/>
    <property type="match status" value="1"/>
</dbReference>
<reference evidence="3" key="1">
    <citation type="submission" date="2018-05" db="EMBL/GenBank/DDBJ databases">
        <authorList>
            <person name="Lanie J.A."/>
            <person name="Ng W.-L."/>
            <person name="Kazmierczak K.M."/>
            <person name="Andrzejewski T.M."/>
            <person name="Davidsen T.M."/>
            <person name="Wayne K.J."/>
            <person name="Tettelin H."/>
            <person name="Glass J.I."/>
            <person name="Rusch D."/>
            <person name="Podicherti R."/>
            <person name="Tsui H.-C.T."/>
            <person name="Winkler M.E."/>
        </authorList>
    </citation>
    <scope>NUCLEOTIDE SEQUENCE</scope>
</reference>
<dbReference type="PANTHER" id="PTHR11091">
    <property type="entry name" value="OXIDOREDUCTASE-RELATED"/>
    <property type="match status" value="1"/>
</dbReference>
<protein>
    <recommendedName>
        <fullName evidence="4">Malate dehydrogenase</fullName>
    </recommendedName>
</protein>
<dbReference type="EMBL" id="UINC01030173">
    <property type="protein sequence ID" value="SVB14123.1"/>
    <property type="molecule type" value="Genomic_DNA"/>
</dbReference>
<accession>A0A382BLV7</accession>
<dbReference type="InterPro" id="IPR003767">
    <property type="entry name" value="Malate/L-lactate_DH-like"/>
</dbReference>
<keyword evidence="2" id="KW-0560">Oxidoreductase</keyword>
<feature type="non-terminal residue" evidence="3">
    <location>
        <position position="238"/>
    </location>
</feature>
<proteinExistence type="inferred from homology"/>
<evidence type="ECO:0000256" key="1">
    <source>
        <dbReference type="ARBA" id="ARBA00006056"/>
    </source>
</evidence>
<dbReference type="InterPro" id="IPR043144">
    <property type="entry name" value="Mal/L-sulf/L-lact_DH-like_ah"/>
</dbReference>
<dbReference type="Pfam" id="PF02615">
    <property type="entry name" value="Ldh_2"/>
    <property type="match status" value="1"/>
</dbReference>
<comment type="similarity">
    <text evidence="1">Belongs to the LDH2/MDH2 oxidoreductase family.</text>
</comment>
<sequence length="238" mass="25377">MLDRFKVPNEDIVKVDHESLHETVTEIFIKMGVAEEDAEEGANVLVSTDLRGVETHGVSNMLRNYVSSYNEGRLNPRPDWKIERESPGTATIDADKGLAVILGPKAMRMAIEKARTVGVGVVTMHNAGHSGAIGHHAMMAAKEDMVGMTATAGGMSVLPTFGAEPRLGTNPLAIAAPARNNPPFLFDAATSAIAGNKLGLAARVGADLLPNWISDLEGNPVSDEVPMPNRGEFYQLPL</sequence>
<evidence type="ECO:0000313" key="3">
    <source>
        <dbReference type="EMBL" id="SVB14123.1"/>
    </source>
</evidence>
<evidence type="ECO:0000256" key="2">
    <source>
        <dbReference type="ARBA" id="ARBA00023002"/>
    </source>
</evidence>
<dbReference type="AlphaFoldDB" id="A0A382BLV7"/>